<dbReference type="InterPro" id="IPR010730">
    <property type="entry name" value="HET"/>
</dbReference>
<dbReference type="Pfam" id="PF06985">
    <property type="entry name" value="HET"/>
    <property type="match status" value="1"/>
</dbReference>
<dbReference type="EMBL" id="RYZI01000053">
    <property type="protein sequence ID" value="RWA12352.1"/>
    <property type="molecule type" value="Genomic_DNA"/>
</dbReference>
<gene>
    <name evidence="2" type="ORF">EKO27_g2737</name>
</gene>
<sequence>MEYILNEFGEFPLGYEQLVALRNRAVSLQDAMASGSRVSPTEAVQTIDILQELLTIASLGGLGDIVALDTVDGRLLRGLEDVLAAFPVETLVLKDELFAYLRVKKMCKPHPEGSAICHFCNWAFERINQEAHPFLRRYVDGKKPTFLLELDTYPDFPNLEARANDGCDFCGLVRQTLQSLNLPAAKFDGVTAFVWLQFIRRSDSLAGLSVSVTEALQRSLTTYRREFHIESHDDTVVSTLFLVPQRREHALCSENISFMKDSLKFCIDAGPETGSRMFAPKRLIDLGTRQDSAPTLVSLGEHACIRYATLSYCWGPPEDAAKQLKTATATLEQHAREIPTKNMPAVVTDTFQVCKILGIRYVWVDALCIVQGAGGDWEEQSAQMSQIFGNSYLTICAVASGSCLEGFLGTRQQPVLKLGFASPKQDQGGSALYGLRPGPFEHGNPYYFSLDCQGPFLQDVVQSNWTQRGWVYQEKYLSPRKLYFGKSQMHFQDSSKVTSENGEVVEIDKLDGREHREWPKYVAKEDLARHPHIRDYWYQIVEQVSLLSWTVMEDVLPSISGLANRFQDAIGSDYMAGLWADDLHCGLLWAAGNTRILSSTPAAGKPESLPELLAKLENTPTQVAPSWSWAGRCPGRCAFEISPRINTCCRVRTHLRPEFTCLDPDIQPEGASQLGRLRRASLHLSGRVSGCKIEWIGEQERYCIFKGPNNALAVVKTDWRSGVENTEKLIMLLISSCCGYPAEDFQATEIASDKATPPSGEEPLHIKVRHSLRPSYKLTFHDRSSNSNDARLSCAQCRDPTAPRDVWGLLLHPAARLGAYYRVGVFMSRAEYGGSDLFRGAKELRVELV</sequence>
<reference evidence="2 3" key="1">
    <citation type="submission" date="2018-12" db="EMBL/GenBank/DDBJ databases">
        <title>Draft genome sequence of Xylaria grammica IHI A82.</title>
        <authorList>
            <person name="Buettner E."/>
            <person name="Kellner H."/>
        </authorList>
    </citation>
    <scope>NUCLEOTIDE SEQUENCE [LARGE SCALE GENOMIC DNA]</scope>
    <source>
        <strain evidence="2 3">IHI A82</strain>
    </source>
</reference>
<evidence type="ECO:0000313" key="2">
    <source>
        <dbReference type="EMBL" id="RWA12352.1"/>
    </source>
</evidence>
<proteinExistence type="predicted"/>
<dbReference type="PANTHER" id="PTHR33112:SF16">
    <property type="entry name" value="HETEROKARYON INCOMPATIBILITY DOMAIN-CONTAINING PROTEIN"/>
    <property type="match status" value="1"/>
</dbReference>
<evidence type="ECO:0000259" key="1">
    <source>
        <dbReference type="Pfam" id="PF06985"/>
    </source>
</evidence>
<dbReference type="AlphaFoldDB" id="A0A439DD78"/>
<dbReference type="PANTHER" id="PTHR33112">
    <property type="entry name" value="DOMAIN PROTEIN, PUTATIVE-RELATED"/>
    <property type="match status" value="1"/>
</dbReference>
<organism evidence="2 3">
    <name type="scientific">Xylaria grammica</name>
    <dbReference type="NCBI Taxonomy" id="363999"/>
    <lineage>
        <taxon>Eukaryota</taxon>
        <taxon>Fungi</taxon>
        <taxon>Dikarya</taxon>
        <taxon>Ascomycota</taxon>
        <taxon>Pezizomycotina</taxon>
        <taxon>Sordariomycetes</taxon>
        <taxon>Xylariomycetidae</taxon>
        <taxon>Xylariales</taxon>
        <taxon>Xylariaceae</taxon>
        <taxon>Xylaria</taxon>
    </lineage>
</organism>
<dbReference type="Proteomes" id="UP000286045">
    <property type="component" value="Unassembled WGS sequence"/>
</dbReference>
<evidence type="ECO:0000313" key="3">
    <source>
        <dbReference type="Proteomes" id="UP000286045"/>
    </source>
</evidence>
<accession>A0A439DD78</accession>
<dbReference type="STRING" id="363999.A0A439DD78"/>
<keyword evidence="3" id="KW-1185">Reference proteome</keyword>
<comment type="caution">
    <text evidence="2">The sequence shown here is derived from an EMBL/GenBank/DDBJ whole genome shotgun (WGS) entry which is preliminary data.</text>
</comment>
<name>A0A439DD78_9PEZI</name>
<feature type="domain" description="Heterokaryon incompatibility" evidence="1">
    <location>
        <begin position="307"/>
        <end position="474"/>
    </location>
</feature>
<protein>
    <recommendedName>
        <fullName evidence="1">Heterokaryon incompatibility domain-containing protein</fullName>
    </recommendedName>
</protein>